<proteinExistence type="predicted"/>
<dbReference type="OrthoDB" id="9798006at2"/>
<dbReference type="PROSITE" id="PS51186">
    <property type="entry name" value="GNAT"/>
    <property type="match status" value="1"/>
</dbReference>
<dbReference type="InterPro" id="IPR000182">
    <property type="entry name" value="GNAT_dom"/>
</dbReference>
<keyword evidence="5" id="KW-1185">Reference proteome</keyword>
<evidence type="ECO:0000313" key="5">
    <source>
        <dbReference type="Proteomes" id="UP000243524"/>
    </source>
</evidence>
<dbReference type="PANTHER" id="PTHR43072">
    <property type="entry name" value="N-ACETYLTRANSFERASE"/>
    <property type="match status" value="1"/>
</dbReference>
<evidence type="ECO:0000259" key="3">
    <source>
        <dbReference type="PROSITE" id="PS51186"/>
    </source>
</evidence>
<keyword evidence="1 4" id="KW-0808">Transferase</keyword>
<evidence type="ECO:0000313" key="4">
    <source>
        <dbReference type="EMBL" id="PKR77081.1"/>
    </source>
</evidence>
<evidence type="ECO:0000256" key="1">
    <source>
        <dbReference type="ARBA" id="ARBA00022679"/>
    </source>
</evidence>
<sequence length="161" mass="18477">MNIRHATEKDLPVILEIYNEAIRTLTATLDNEEMDLEERENWLKSHEDPFFVLVGEIDGNVVGYGSISPHSSKEGYRPTSNLSIYLKAECRGRGYGARMMQALIDQAVDNGFHSVLSLIASGNEASVYLHEQFGFEHRGTLKEVGWKFNRWLDVYYYQKNL</sequence>
<dbReference type="Pfam" id="PF13420">
    <property type="entry name" value="Acetyltransf_4"/>
    <property type="match status" value="1"/>
</dbReference>
<comment type="caution">
    <text evidence="4">The sequence shown here is derived from an EMBL/GenBank/DDBJ whole genome shotgun (WGS) entry which is preliminary data.</text>
</comment>
<dbReference type="PANTHER" id="PTHR43072:SF23">
    <property type="entry name" value="UPF0039 PROTEIN C11D3.02C"/>
    <property type="match status" value="1"/>
</dbReference>
<organism evidence="4 5">
    <name type="scientific">Halalkalibacillus sediminis</name>
    <dbReference type="NCBI Taxonomy" id="2018042"/>
    <lineage>
        <taxon>Bacteria</taxon>
        <taxon>Bacillati</taxon>
        <taxon>Bacillota</taxon>
        <taxon>Bacilli</taxon>
        <taxon>Bacillales</taxon>
        <taxon>Bacillaceae</taxon>
        <taxon>Halalkalibacillus</taxon>
    </lineage>
</organism>
<gene>
    <name evidence="4" type="ORF">CEY16_10055</name>
</gene>
<protein>
    <submittedName>
        <fullName evidence="4">GNAT family N-acetyltransferase</fullName>
    </submittedName>
</protein>
<dbReference type="RefSeq" id="WP_101331884.1">
    <property type="nucleotide sequence ID" value="NZ_PJNH01000003.1"/>
</dbReference>
<accession>A0A2I0QRY2</accession>
<dbReference type="CDD" id="cd04301">
    <property type="entry name" value="NAT_SF"/>
    <property type="match status" value="1"/>
</dbReference>
<dbReference type="GO" id="GO:0016747">
    <property type="term" value="F:acyltransferase activity, transferring groups other than amino-acyl groups"/>
    <property type="evidence" value="ECO:0007669"/>
    <property type="project" value="InterPro"/>
</dbReference>
<dbReference type="InterPro" id="IPR016181">
    <property type="entry name" value="Acyl_CoA_acyltransferase"/>
</dbReference>
<name>A0A2I0QRY2_9BACI</name>
<reference evidence="4 5" key="1">
    <citation type="submission" date="2017-06" db="EMBL/GenBank/DDBJ databases">
        <title>the draft geome sequence of Illustriluteabacillus marina B3227.</title>
        <authorList>
            <person name="He R.-H."/>
            <person name="Du Z.-J."/>
        </authorList>
    </citation>
    <scope>NUCLEOTIDE SEQUENCE [LARGE SCALE GENOMIC DNA]</scope>
    <source>
        <strain evidence="4 5">B3227</strain>
    </source>
</reference>
<dbReference type="EMBL" id="PJNH01000003">
    <property type="protein sequence ID" value="PKR77081.1"/>
    <property type="molecule type" value="Genomic_DNA"/>
</dbReference>
<feature type="domain" description="N-acetyltransferase" evidence="3">
    <location>
        <begin position="1"/>
        <end position="161"/>
    </location>
</feature>
<keyword evidence="2" id="KW-0012">Acyltransferase</keyword>
<evidence type="ECO:0000256" key="2">
    <source>
        <dbReference type="ARBA" id="ARBA00023315"/>
    </source>
</evidence>
<dbReference type="AlphaFoldDB" id="A0A2I0QRY2"/>
<dbReference type="SUPFAM" id="SSF55729">
    <property type="entry name" value="Acyl-CoA N-acyltransferases (Nat)"/>
    <property type="match status" value="1"/>
</dbReference>
<dbReference type="Gene3D" id="3.40.630.30">
    <property type="match status" value="1"/>
</dbReference>
<dbReference type="Proteomes" id="UP000243524">
    <property type="component" value="Unassembled WGS sequence"/>
</dbReference>